<feature type="domain" description="Toprim" evidence="12">
    <location>
        <begin position="354"/>
        <end position="527"/>
    </location>
</feature>
<dbReference type="InterPro" id="IPR002288">
    <property type="entry name" value="DNA_gyrase_B_C"/>
</dbReference>
<dbReference type="OrthoDB" id="276498at2759"/>
<dbReference type="InterPro" id="IPR002205">
    <property type="entry name" value="Topo_IIA_dom_A"/>
</dbReference>
<dbReference type="Gene3D" id="2.120.10.90">
    <property type="entry name" value="DNA gyrase/topoisomerase IV, subunit A, C-terminal"/>
    <property type="match status" value="1"/>
</dbReference>
<keyword evidence="11" id="KW-0175">Coiled coil</keyword>
<comment type="similarity">
    <text evidence="10">Belongs to the type II topoisomerase family.</text>
</comment>
<evidence type="ECO:0000256" key="7">
    <source>
        <dbReference type="ARBA" id="ARBA00023125"/>
    </source>
</evidence>
<gene>
    <name evidence="14" type="ORF">AGERDE_LOCUS10519</name>
</gene>
<reference evidence="14" key="1">
    <citation type="submission" date="2021-06" db="EMBL/GenBank/DDBJ databases">
        <authorList>
            <person name="Kallberg Y."/>
            <person name="Tangrot J."/>
            <person name="Rosling A."/>
        </authorList>
    </citation>
    <scope>NUCLEOTIDE SEQUENCE</scope>
    <source>
        <strain evidence="14">MT106</strain>
    </source>
</reference>
<evidence type="ECO:0000256" key="9">
    <source>
        <dbReference type="PROSITE-ProRule" id="PRU01384"/>
    </source>
</evidence>
<evidence type="ECO:0000256" key="10">
    <source>
        <dbReference type="RuleBase" id="RU362094"/>
    </source>
</evidence>
<comment type="similarity">
    <text evidence="3">Belongs to the type II topoisomerase GyrA/ParC subunit family.</text>
</comment>
<dbReference type="SMART" id="SM00433">
    <property type="entry name" value="TOP2c"/>
    <property type="match status" value="1"/>
</dbReference>
<dbReference type="Gene3D" id="3.30.230.10">
    <property type="match status" value="1"/>
</dbReference>
<dbReference type="Gene3D" id="1.10.268.10">
    <property type="entry name" value="Topoisomerase, domain 3"/>
    <property type="match status" value="1"/>
</dbReference>
<evidence type="ECO:0000256" key="5">
    <source>
        <dbReference type="ARBA" id="ARBA00019635"/>
    </source>
</evidence>
<dbReference type="GO" id="GO:0006265">
    <property type="term" value="P:DNA topological change"/>
    <property type="evidence" value="ECO:0007669"/>
    <property type="project" value="UniProtKB-UniRule"/>
</dbReference>
<proteinExistence type="inferred from homology"/>
<dbReference type="InterPro" id="IPR013758">
    <property type="entry name" value="Topo_IIA_A/C_ab"/>
</dbReference>
<dbReference type="InterPro" id="IPR035516">
    <property type="entry name" value="Gyrase/topoIV_suA_C"/>
</dbReference>
<dbReference type="SUPFAM" id="SSF54211">
    <property type="entry name" value="Ribosomal protein S5 domain 2-like"/>
    <property type="match status" value="1"/>
</dbReference>
<comment type="cofactor">
    <cofactor evidence="2">
        <name>Mg(2+)</name>
        <dbReference type="ChEBI" id="CHEBI:18420"/>
    </cofactor>
</comment>
<keyword evidence="6 9" id="KW-0799">Topoisomerase</keyword>
<evidence type="ECO:0000256" key="8">
    <source>
        <dbReference type="ARBA" id="ARBA00023235"/>
    </source>
</evidence>
<dbReference type="InterPro" id="IPR001241">
    <property type="entry name" value="Topo_IIA"/>
</dbReference>
<dbReference type="Pfam" id="PF02518">
    <property type="entry name" value="HATPase_c"/>
    <property type="match status" value="1"/>
</dbReference>
<feature type="coiled-coil region" evidence="11">
    <location>
        <begin position="1034"/>
        <end position="1082"/>
    </location>
</feature>
<dbReference type="PROSITE" id="PS50880">
    <property type="entry name" value="TOPRIM"/>
    <property type="match status" value="1"/>
</dbReference>
<dbReference type="SMART" id="SM00434">
    <property type="entry name" value="TOP4c"/>
    <property type="match status" value="1"/>
</dbReference>
<dbReference type="CDD" id="cd00187">
    <property type="entry name" value="TOP4c"/>
    <property type="match status" value="1"/>
</dbReference>
<dbReference type="InterPro" id="IPR014721">
    <property type="entry name" value="Ribsml_uS5_D2-typ_fold_subgr"/>
</dbReference>
<dbReference type="Proteomes" id="UP000789831">
    <property type="component" value="Unassembled WGS sequence"/>
</dbReference>
<dbReference type="PROSITE" id="PS52040">
    <property type="entry name" value="TOPO_IIA"/>
    <property type="match status" value="1"/>
</dbReference>
<evidence type="ECO:0000256" key="4">
    <source>
        <dbReference type="ARBA" id="ARBA00012895"/>
    </source>
</evidence>
<keyword evidence="10" id="KW-0067">ATP-binding</keyword>
<dbReference type="InterPro" id="IPR006171">
    <property type="entry name" value="TOPRIM_dom"/>
</dbReference>
<feature type="domain" description="Topo IIA-type catalytic" evidence="13">
    <location>
        <begin position="656"/>
        <end position="1097"/>
    </location>
</feature>
<comment type="caution">
    <text evidence="14">The sequence shown here is derived from an EMBL/GenBank/DDBJ whole genome shotgun (WGS) entry which is preliminary data.</text>
</comment>
<dbReference type="EMBL" id="CAJVPL010003330">
    <property type="protein sequence ID" value="CAG8630785.1"/>
    <property type="molecule type" value="Genomic_DNA"/>
</dbReference>
<dbReference type="PRINTS" id="PR00418">
    <property type="entry name" value="TPI2FAMILY"/>
</dbReference>
<comment type="function">
    <text evidence="10">Control of topological states of DNA by transient breakage and subsequent rejoining of DNA strands. Topoisomerase II makes double-strand breaks.</text>
</comment>
<dbReference type="Pfam" id="PF00986">
    <property type="entry name" value="DNA_gyraseB_C"/>
    <property type="match status" value="1"/>
</dbReference>
<feature type="active site" description="O-(5'-phospho-DNA)-tyrosine intermediate" evidence="9">
    <location>
        <position position="744"/>
    </location>
</feature>
<evidence type="ECO:0000313" key="15">
    <source>
        <dbReference type="Proteomes" id="UP000789831"/>
    </source>
</evidence>
<evidence type="ECO:0000256" key="3">
    <source>
        <dbReference type="ARBA" id="ARBA00008263"/>
    </source>
</evidence>
<dbReference type="InterPro" id="IPR050220">
    <property type="entry name" value="Type_II_DNA_Topoisomerases"/>
</dbReference>
<evidence type="ECO:0000259" key="12">
    <source>
        <dbReference type="PROSITE" id="PS50880"/>
    </source>
</evidence>
<dbReference type="GO" id="GO:0005524">
    <property type="term" value="F:ATP binding"/>
    <property type="evidence" value="ECO:0007669"/>
    <property type="project" value="UniProtKB-UniRule"/>
</dbReference>
<dbReference type="GO" id="GO:0009330">
    <property type="term" value="C:DNA topoisomerase type II (double strand cut, ATP-hydrolyzing) complex"/>
    <property type="evidence" value="ECO:0007669"/>
    <property type="project" value="TreeGrafter"/>
</dbReference>
<dbReference type="Gene3D" id="3.40.50.670">
    <property type="match status" value="1"/>
</dbReference>
<evidence type="ECO:0000256" key="6">
    <source>
        <dbReference type="ARBA" id="ARBA00023029"/>
    </source>
</evidence>
<dbReference type="PANTHER" id="PTHR43493">
    <property type="entry name" value="DNA GYRASE/TOPOISOMERASE SUBUNIT A"/>
    <property type="match status" value="1"/>
</dbReference>
<dbReference type="SUPFAM" id="SSF101904">
    <property type="entry name" value="GyrA/ParC C-terminal domain-like"/>
    <property type="match status" value="1"/>
</dbReference>
<evidence type="ECO:0000259" key="13">
    <source>
        <dbReference type="PROSITE" id="PS52040"/>
    </source>
</evidence>
<dbReference type="InterPro" id="IPR013760">
    <property type="entry name" value="Topo_IIA-like_dom_sf"/>
</dbReference>
<protein>
    <recommendedName>
        <fullName evidence="5 10">DNA topoisomerase 2</fullName>
        <ecNumber evidence="4 10">5.6.2.2</ecNumber>
    </recommendedName>
</protein>
<accession>A0A9N9DC25</accession>
<feature type="non-terminal residue" evidence="14">
    <location>
        <position position="1"/>
    </location>
</feature>
<dbReference type="InterPro" id="IPR003594">
    <property type="entry name" value="HATPase_dom"/>
</dbReference>
<dbReference type="InterPro" id="IPR013757">
    <property type="entry name" value="Topo_IIA_A_a_sf"/>
</dbReference>
<dbReference type="GO" id="GO:0003918">
    <property type="term" value="F:DNA topoisomerase type II (double strand cut, ATP-hydrolyzing) activity"/>
    <property type="evidence" value="ECO:0007669"/>
    <property type="project" value="UniProtKB-UniRule"/>
</dbReference>
<dbReference type="PANTHER" id="PTHR43493:SF5">
    <property type="entry name" value="DNA GYRASE SUBUNIT A, CHLOROPLASTIC_MITOCHONDRIAL"/>
    <property type="match status" value="1"/>
</dbReference>
<dbReference type="EC" id="5.6.2.2" evidence="4 10"/>
<organism evidence="14 15">
    <name type="scientific">Ambispora gerdemannii</name>
    <dbReference type="NCBI Taxonomy" id="144530"/>
    <lineage>
        <taxon>Eukaryota</taxon>
        <taxon>Fungi</taxon>
        <taxon>Fungi incertae sedis</taxon>
        <taxon>Mucoromycota</taxon>
        <taxon>Glomeromycotina</taxon>
        <taxon>Glomeromycetes</taxon>
        <taxon>Archaeosporales</taxon>
        <taxon>Ambisporaceae</taxon>
        <taxon>Ambispora</taxon>
    </lineage>
</organism>
<dbReference type="InterPro" id="IPR013759">
    <property type="entry name" value="Topo_IIA_B_C"/>
</dbReference>
<dbReference type="SUPFAM" id="SSF55874">
    <property type="entry name" value="ATPase domain of HSP90 chaperone/DNA topoisomerase II/histidine kinase"/>
    <property type="match status" value="1"/>
</dbReference>
<dbReference type="Gene3D" id="3.30.1360.40">
    <property type="match status" value="1"/>
</dbReference>
<dbReference type="GO" id="GO:0003677">
    <property type="term" value="F:DNA binding"/>
    <property type="evidence" value="ECO:0007669"/>
    <property type="project" value="UniProtKB-UniRule"/>
</dbReference>
<dbReference type="Pfam" id="PF01751">
    <property type="entry name" value="Toprim"/>
    <property type="match status" value="1"/>
</dbReference>
<dbReference type="Pfam" id="PF00521">
    <property type="entry name" value="DNA_topoisoIV"/>
    <property type="match status" value="1"/>
</dbReference>
<evidence type="ECO:0000313" key="14">
    <source>
        <dbReference type="EMBL" id="CAG8630785.1"/>
    </source>
</evidence>
<evidence type="ECO:0000256" key="1">
    <source>
        <dbReference type="ARBA" id="ARBA00000185"/>
    </source>
</evidence>
<dbReference type="Gene3D" id="3.30.565.10">
    <property type="entry name" value="Histidine kinase-like ATPase, C-terminal domain"/>
    <property type="match status" value="2"/>
</dbReference>
<comment type="subunit">
    <text evidence="10">Homodimer.</text>
</comment>
<comment type="catalytic activity">
    <reaction evidence="1 9 10">
        <text>ATP-dependent breakage, passage and rejoining of double-stranded DNA.</text>
        <dbReference type="EC" id="5.6.2.2"/>
    </reaction>
</comment>
<dbReference type="Gene3D" id="3.90.199.10">
    <property type="entry name" value="Topoisomerase II, domain 5"/>
    <property type="match status" value="2"/>
</dbReference>
<dbReference type="InterPro" id="IPR036890">
    <property type="entry name" value="HATPase_C_sf"/>
</dbReference>
<dbReference type="InterPro" id="IPR013506">
    <property type="entry name" value="Topo_IIA_bsu_dom2"/>
</dbReference>
<evidence type="ECO:0000256" key="11">
    <source>
        <dbReference type="SAM" id="Coils"/>
    </source>
</evidence>
<dbReference type="Pfam" id="PF00204">
    <property type="entry name" value="DNA_gyraseB"/>
    <property type="match status" value="1"/>
</dbReference>
<sequence>MTEKKTNKQQYGDEDIQVLEIIEAIRENPGMYVGSADEQAVARYEEEKKATQVKIILSADQRTVTIADDGRGIPIGINKKTNKSSLETVLTHAHSGAKFEKGTEFGKKAYKTAGGMHGIGLTAVNALSERLESEIIPYSGKDSSTTITFTPDQKIFEEINHFEIEVIKSRLEELAHLNPYLSLIFQRSPEAEPEVFHYEDGLAVSPAEDKYFHLGFAFQYKSGRKTDIKSFCNNISTGGGGTHQEVDILKSDVLEGLTAIVAVRMQGQIFAGQTKDRLANKKVREIVKNTTYDLVQKFFQDHYLTAESIARKIIDNAQIRVKTEEHQELLREGRQTSILPGKLADCISKKPEENELFIVEGESAGGTAKMGRDCNIQAVLALKGKVINVEKSERIKVFKNEEIKNLTNALGFSVNEATQNYYNRFQPKLEAGFPAEELQITDDFTYEDEQEQKQTIPAHQPLTSEQLQTLVEKTRQSLSKKLRYGKIVIMTDADADGKHIECLVLTFFARYFRYLIEEHRLYLAVPPLYKVQSKKEVKYLYSDQELEVYRQEKQKGYTVQRFKGLGEMNAQQLRETTMALRRRCLHQLLYSSPLSIRQIIEEMMGPKSTFRKQRLESGEHKHAQVIVKENDQVEIDQALLVKFLTYAYEVVEDRALPQLQDGLKPVQRRILYTLYELGLLPNKQHRKASKTVGDVMGKYHPHGDASIYQAMVKMAQDFNYRYPLVDGQGNWGSIDGDPAAAMRYTEAQPKILPANLNLLLNGSSGIAVGMSTNIPPHNLGELVDTTVRLVENPTLTTEELFQTFRGPDFPGGGIILEKENLLNFYEKGEGTIYIRGKVEITSSKQEKEKKDLIRISELPYKVNKAKLVERISQIIKDKKIEGLKSVADYSNWEERVNIHLKFDPNYDGTVIVNKLYQTTSLQNSFSVKMRALIEDQPKIFSLKEIFQAFIQQRLENIDKKAQFIHQKNQKELVNLETRIFIINNYQEIAEITHNSLSEEARDQKLQARFNLDQEGIDRILDTPANFRQFSPERREKLENDITNLQQKNQELQELITSEEKKKQRLIAELQELQKTYQSDYRRTEFSEELHLIDERKLTPHEERLVILSQAENKKEDTVNTYLNVHEIASLEATNIPSQGKELKTRAREYITAIFAIPEGNIATEQDLLLITKKGKIKTLNTAKLKKASNSGRKVINLYQKVRVKCPRHQIQMEQHKTATCCDKSQGILAYARCADFRELQKEIKKYNEENEEIEAIIKRKTKGGIVNKKVSVYGSPKRVGHCEEHKKAREKHKKGDCCDKSQFGAQMRCSKFRELQVQIKECGDCQQPQLFSAKKLSKQIKKCEQVVDLLVIKPQRQKDNLAQEEAEKFTTEIRENKENLKKDILVSPLEKEVKKELLVASKITITQEIKEKIANFRTEEMNEQARQNYQTNLQEKIANHQLLTAKTQEKQDKLNKVREEVEKCKSCRKYCNNHKKLQKEKDQEHENCPRCNKKKQEINQVKEQMNKIKEKLLELQKYQPEATSEIRKLEKKLGQSREKSQKLHGEALANRRTCPLMQNLEKEIKACGDCQELKTKKYTATIPNALLHVCLFDKSTNPEIYLLSHEA</sequence>
<keyword evidence="7 9" id="KW-0238">DNA-binding</keyword>
<keyword evidence="15" id="KW-1185">Reference proteome</keyword>
<feature type="coiled-coil region" evidence="11">
    <location>
        <begin position="1440"/>
        <end position="1546"/>
    </location>
</feature>
<dbReference type="SMART" id="SM00387">
    <property type="entry name" value="HATPase_c"/>
    <property type="match status" value="1"/>
</dbReference>
<keyword evidence="8 9" id="KW-0413">Isomerase</keyword>
<evidence type="ECO:0000256" key="2">
    <source>
        <dbReference type="ARBA" id="ARBA00001946"/>
    </source>
</evidence>
<dbReference type="InterPro" id="IPR020568">
    <property type="entry name" value="Ribosomal_Su5_D2-typ_SF"/>
</dbReference>
<name>A0A9N9DC25_9GLOM</name>
<feature type="coiled-coil region" evidence="11">
    <location>
        <begin position="1236"/>
        <end position="1263"/>
    </location>
</feature>
<keyword evidence="10" id="KW-0547">Nucleotide-binding</keyword>
<dbReference type="SUPFAM" id="SSF56719">
    <property type="entry name" value="Type II DNA topoisomerase"/>
    <property type="match status" value="2"/>
</dbReference>